<dbReference type="EMBL" id="BK014825">
    <property type="protein sequence ID" value="DAD77442.1"/>
    <property type="molecule type" value="Genomic_DNA"/>
</dbReference>
<protein>
    <submittedName>
        <fullName evidence="1">Uncharacterized protein</fullName>
    </submittedName>
</protein>
<proteinExistence type="predicted"/>
<evidence type="ECO:0000313" key="1">
    <source>
        <dbReference type="EMBL" id="DAD77442.1"/>
    </source>
</evidence>
<sequence length="48" mass="5305">MRIIKEDLIHKLAQARSTFPDTEFGTAVKYGLSIALGTVEAERSIKAK</sequence>
<accession>A0A8S5M5D8</accession>
<name>A0A8S5M5D8_9CAUD</name>
<reference evidence="1" key="1">
    <citation type="journal article" date="2021" name="Proc. Natl. Acad. Sci. U.S.A.">
        <title>A Catalog of Tens of Thousands of Viruses from Human Metagenomes Reveals Hidden Associations with Chronic Diseases.</title>
        <authorList>
            <person name="Tisza M.J."/>
            <person name="Buck C.B."/>
        </authorList>
    </citation>
    <scope>NUCLEOTIDE SEQUENCE</scope>
    <source>
        <strain evidence="1">Ctulf7</strain>
    </source>
</reference>
<organism evidence="1">
    <name type="scientific">Siphoviridae sp. ctulf7</name>
    <dbReference type="NCBI Taxonomy" id="2826505"/>
    <lineage>
        <taxon>Viruses</taxon>
        <taxon>Duplodnaviria</taxon>
        <taxon>Heunggongvirae</taxon>
        <taxon>Uroviricota</taxon>
        <taxon>Caudoviricetes</taxon>
    </lineage>
</organism>